<gene>
    <name evidence="1" type="ORF">ADK34_35740</name>
</gene>
<dbReference type="RefSeq" id="WP_033211017.1">
    <property type="nucleotide sequence ID" value="NZ_LGUP01000394.1"/>
</dbReference>
<evidence type="ECO:0000313" key="2">
    <source>
        <dbReference type="Proteomes" id="UP000037023"/>
    </source>
</evidence>
<dbReference type="OrthoDB" id="7584480at2"/>
<comment type="caution">
    <text evidence="1">The sequence shown here is derived from an EMBL/GenBank/DDBJ whole genome shotgun (WGS) entry which is preliminary data.</text>
</comment>
<dbReference type="EMBL" id="LGUP01000394">
    <property type="protein sequence ID" value="KOG10283.1"/>
    <property type="molecule type" value="Genomic_DNA"/>
</dbReference>
<dbReference type="Proteomes" id="UP000037023">
    <property type="component" value="Unassembled WGS sequence"/>
</dbReference>
<dbReference type="AlphaFoldDB" id="A0A0L8J9C1"/>
<dbReference type="SUPFAM" id="SSF160582">
    <property type="entry name" value="MbtH-like"/>
    <property type="match status" value="1"/>
</dbReference>
<accession>A0A0L8J9C1</accession>
<reference evidence="1 2" key="1">
    <citation type="submission" date="2015-06" db="EMBL/GenBank/DDBJ databases">
        <authorList>
            <person name="Hoefler B.C."/>
            <person name="Straight P.D."/>
        </authorList>
    </citation>
    <scope>NUCLEOTIDE SEQUENCE [LARGE SCALE GENOMIC DNA]</scope>
    <source>
        <strain evidence="1 2">NRRL 3427</strain>
    </source>
</reference>
<dbReference type="PATRIC" id="fig|1938.6.peg.7717"/>
<dbReference type="Gene3D" id="3.90.820.10">
    <property type="entry name" value="Structural Genomics, Unknown Function 30-nov-00 1gh9 Mol_id"/>
    <property type="match status" value="1"/>
</dbReference>
<evidence type="ECO:0000313" key="1">
    <source>
        <dbReference type="EMBL" id="KOG10283.1"/>
    </source>
</evidence>
<name>A0A0L8J9C1_STRVR</name>
<dbReference type="InterPro" id="IPR038020">
    <property type="entry name" value="MbtH-like_sf"/>
</dbReference>
<protein>
    <submittedName>
        <fullName evidence="1">Uncharacterized protein</fullName>
    </submittedName>
</protein>
<sequence length="73" mass="8162">MQIAVDTADEPLRILVDGRGRFCLWPCDVSPPGDWRPVLRTADRRRFLDTLVAELPFLTVTLEKNTAPAAARA</sequence>
<proteinExistence type="predicted"/>
<organism evidence="1 2">
    <name type="scientific">Streptomyces viridochromogenes</name>
    <dbReference type="NCBI Taxonomy" id="1938"/>
    <lineage>
        <taxon>Bacteria</taxon>
        <taxon>Bacillati</taxon>
        <taxon>Actinomycetota</taxon>
        <taxon>Actinomycetes</taxon>
        <taxon>Kitasatosporales</taxon>
        <taxon>Streptomycetaceae</taxon>
        <taxon>Streptomyces</taxon>
    </lineage>
</organism>